<dbReference type="SUPFAM" id="SSF161098">
    <property type="entry name" value="MetI-like"/>
    <property type="match status" value="1"/>
</dbReference>
<evidence type="ECO:0000256" key="7">
    <source>
        <dbReference type="ARBA" id="ARBA00023136"/>
    </source>
</evidence>
<dbReference type="Proteomes" id="UP000325797">
    <property type="component" value="Chromosome"/>
</dbReference>
<keyword evidence="4" id="KW-1003">Cell membrane</keyword>
<evidence type="ECO:0000313" key="11">
    <source>
        <dbReference type="Proteomes" id="UP000325797"/>
    </source>
</evidence>
<feature type="transmembrane region" description="Helical" evidence="8">
    <location>
        <begin position="71"/>
        <end position="93"/>
    </location>
</feature>
<dbReference type="InterPro" id="IPR000515">
    <property type="entry name" value="MetI-like"/>
</dbReference>
<keyword evidence="11" id="KW-1185">Reference proteome</keyword>
<feature type="transmembrane region" description="Helical" evidence="8">
    <location>
        <begin position="263"/>
        <end position="286"/>
    </location>
</feature>
<dbReference type="GO" id="GO:0055085">
    <property type="term" value="P:transmembrane transport"/>
    <property type="evidence" value="ECO:0007669"/>
    <property type="project" value="InterPro"/>
</dbReference>
<dbReference type="CDD" id="cd06261">
    <property type="entry name" value="TM_PBP2"/>
    <property type="match status" value="1"/>
</dbReference>
<evidence type="ECO:0000256" key="8">
    <source>
        <dbReference type="RuleBase" id="RU363032"/>
    </source>
</evidence>
<evidence type="ECO:0000256" key="6">
    <source>
        <dbReference type="ARBA" id="ARBA00022989"/>
    </source>
</evidence>
<evidence type="ECO:0000256" key="3">
    <source>
        <dbReference type="ARBA" id="ARBA00022448"/>
    </source>
</evidence>
<evidence type="ECO:0000256" key="1">
    <source>
        <dbReference type="ARBA" id="ARBA00004651"/>
    </source>
</evidence>
<dbReference type="PROSITE" id="PS50928">
    <property type="entry name" value="ABC_TM1"/>
    <property type="match status" value="1"/>
</dbReference>
<evidence type="ECO:0000256" key="4">
    <source>
        <dbReference type="ARBA" id="ARBA00022475"/>
    </source>
</evidence>
<dbReference type="PANTHER" id="PTHR42929">
    <property type="entry name" value="INNER MEMBRANE ABC TRANSPORTER PERMEASE PROTEIN YDCU-RELATED-RELATED"/>
    <property type="match status" value="1"/>
</dbReference>
<reference evidence="10 11" key="1">
    <citation type="submission" date="2019-08" db="EMBL/GenBank/DDBJ databases">
        <title>Hyperibacter terrae gen. nov., sp. nov. and Hyperibacter viscosus sp. nov., two new members in the family Rhodospirillaceae isolated from the rhizosphere of Hypericum perforatum.</title>
        <authorList>
            <person name="Noviana Z."/>
        </authorList>
    </citation>
    <scope>NUCLEOTIDE SEQUENCE [LARGE SCALE GENOMIC DNA]</scope>
    <source>
        <strain evidence="10 11">R5959</strain>
    </source>
</reference>
<evidence type="ECO:0000256" key="5">
    <source>
        <dbReference type="ARBA" id="ARBA00022692"/>
    </source>
</evidence>
<dbReference type="AlphaFoldDB" id="A0A5J6NAJ8"/>
<feature type="domain" description="ABC transmembrane type-1" evidence="9">
    <location>
        <begin position="76"/>
        <end position="282"/>
    </location>
</feature>
<keyword evidence="7 8" id="KW-0472">Membrane</keyword>
<sequence>MSTLTVPASPRPSSAARARAGLLALPLGWIALFLVLPCALIVVLSFFERGTYGGIDYIFTLENYQRAADPLYLGILLTSLKIAGSATLIAFLLGYPAAYLIATAPAHWQKVLLLLAVLPFWTNYLIRTYAWIVILNRQGLINGFLAWLGIASEPVDLLYNEFAILVGLVYAYLPFMILPLYAAINRLPPDLIEASTDLGATGFTSFRRVTLPLTVPGAAAGAIFVFVYSMGNFITPDLLGGGRTVMVGNLIYDQFLTARDWPFGAALSFILMGVMMALLSFQAFLVNRARRIGTYD</sequence>
<protein>
    <submittedName>
        <fullName evidence="10">Spermidine/putrescine ABC transporter permease</fullName>
    </submittedName>
</protein>
<keyword evidence="6 8" id="KW-1133">Transmembrane helix</keyword>
<evidence type="ECO:0000313" key="10">
    <source>
        <dbReference type="EMBL" id="QEX24846.1"/>
    </source>
</evidence>
<dbReference type="EMBL" id="CP042582">
    <property type="protein sequence ID" value="QEX24846.1"/>
    <property type="molecule type" value="Genomic_DNA"/>
</dbReference>
<keyword evidence="5 8" id="KW-0812">Transmembrane</keyword>
<keyword evidence="3 8" id="KW-0813">Transport</keyword>
<organism evidence="10 11">
    <name type="scientific">Hypericibacter adhaerens</name>
    <dbReference type="NCBI Taxonomy" id="2602016"/>
    <lineage>
        <taxon>Bacteria</taxon>
        <taxon>Pseudomonadati</taxon>
        <taxon>Pseudomonadota</taxon>
        <taxon>Alphaproteobacteria</taxon>
        <taxon>Rhodospirillales</taxon>
        <taxon>Dongiaceae</taxon>
        <taxon>Hypericibacter</taxon>
    </lineage>
</organism>
<dbReference type="InterPro" id="IPR035906">
    <property type="entry name" value="MetI-like_sf"/>
</dbReference>
<feature type="transmembrane region" description="Helical" evidence="8">
    <location>
        <begin position="162"/>
        <end position="184"/>
    </location>
</feature>
<feature type="transmembrane region" description="Helical" evidence="8">
    <location>
        <begin position="209"/>
        <end position="230"/>
    </location>
</feature>
<name>A0A5J6NAJ8_9PROT</name>
<dbReference type="GO" id="GO:0005886">
    <property type="term" value="C:plasma membrane"/>
    <property type="evidence" value="ECO:0007669"/>
    <property type="project" value="UniProtKB-SubCell"/>
</dbReference>
<dbReference type="Pfam" id="PF00528">
    <property type="entry name" value="BPD_transp_1"/>
    <property type="match status" value="1"/>
</dbReference>
<accession>A0A5J6NAJ8</accession>
<dbReference type="KEGG" id="hadh:FRZ61_47880"/>
<feature type="transmembrane region" description="Helical" evidence="8">
    <location>
        <begin position="20"/>
        <end position="47"/>
    </location>
</feature>
<proteinExistence type="inferred from homology"/>
<comment type="subcellular location">
    <subcellularLocation>
        <location evidence="1 8">Cell membrane</location>
        <topology evidence="1 8">Multi-pass membrane protein</topology>
    </subcellularLocation>
</comment>
<dbReference type="Gene3D" id="1.10.3720.10">
    <property type="entry name" value="MetI-like"/>
    <property type="match status" value="1"/>
</dbReference>
<evidence type="ECO:0000259" key="9">
    <source>
        <dbReference type="PROSITE" id="PS50928"/>
    </source>
</evidence>
<evidence type="ECO:0000256" key="2">
    <source>
        <dbReference type="ARBA" id="ARBA00007069"/>
    </source>
</evidence>
<dbReference type="RefSeq" id="WP_225308976.1">
    <property type="nucleotide sequence ID" value="NZ_CP042582.1"/>
</dbReference>
<comment type="similarity">
    <text evidence="2">Belongs to the binding-protein-dependent transport system permease family. CysTW subfamily.</text>
</comment>
<dbReference type="PANTHER" id="PTHR42929:SF1">
    <property type="entry name" value="INNER MEMBRANE ABC TRANSPORTER PERMEASE PROTEIN YDCU-RELATED"/>
    <property type="match status" value="1"/>
</dbReference>
<gene>
    <name evidence="10" type="ORF">FRZ61_47880</name>
</gene>